<dbReference type="FunFam" id="2.60.260.40:FF:000003">
    <property type="entry name" value="NADH dehydrogenase [ubiquinone] iron-sulfur protein 6, mitochondrial"/>
    <property type="match status" value="1"/>
</dbReference>
<dbReference type="AlphaFoldDB" id="A0A438N6I4"/>
<feature type="region of interest" description="Disordered" evidence="2">
    <location>
        <begin position="26"/>
        <end position="108"/>
    </location>
</feature>
<dbReference type="Gene3D" id="2.60.260.40">
    <property type="entry name" value="q5lls5 like domains"/>
    <property type="match status" value="1"/>
</dbReference>
<evidence type="ECO:0000259" key="3">
    <source>
        <dbReference type="Pfam" id="PF10276"/>
    </source>
</evidence>
<dbReference type="InterPro" id="IPR001602">
    <property type="entry name" value="UPF0047_YjbQ-like"/>
</dbReference>
<dbReference type="InterPro" id="IPR019401">
    <property type="entry name" value="Znf_CHCC"/>
</dbReference>
<dbReference type="Gene3D" id="2.60.120.460">
    <property type="entry name" value="YjbQ-like"/>
    <property type="match status" value="1"/>
</dbReference>
<evidence type="ECO:0000256" key="2">
    <source>
        <dbReference type="SAM" id="MobiDB-lite"/>
    </source>
</evidence>
<organism evidence="4 5">
    <name type="scientific">Exophiala mesophila</name>
    <name type="common">Black yeast-like fungus</name>
    <dbReference type="NCBI Taxonomy" id="212818"/>
    <lineage>
        <taxon>Eukaryota</taxon>
        <taxon>Fungi</taxon>
        <taxon>Dikarya</taxon>
        <taxon>Ascomycota</taxon>
        <taxon>Pezizomycotina</taxon>
        <taxon>Eurotiomycetes</taxon>
        <taxon>Chaetothyriomycetidae</taxon>
        <taxon>Chaetothyriales</taxon>
        <taxon>Herpotrichiellaceae</taxon>
        <taxon>Exophiala</taxon>
    </lineage>
</organism>
<protein>
    <recommendedName>
        <fullName evidence="3">Zinc finger CHCC-type domain-containing protein</fullName>
    </recommendedName>
</protein>
<dbReference type="Pfam" id="PF10276">
    <property type="entry name" value="zf-CHCC"/>
    <property type="match status" value="1"/>
</dbReference>
<feature type="domain" description="Zinc finger CHCC-type" evidence="3">
    <location>
        <begin position="144"/>
        <end position="179"/>
    </location>
</feature>
<gene>
    <name evidence="4" type="ORF">B0A52_04838</name>
</gene>
<dbReference type="NCBIfam" id="TIGR00149">
    <property type="entry name" value="TIGR00149_YjbQ"/>
    <property type="match status" value="1"/>
</dbReference>
<feature type="compositionally biased region" description="Polar residues" evidence="2">
    <location>
        <begin position="57"/>
        <end position="66"/>
    </location>
</feature>
<dbReference type="InterPro" id="IPR035917">
    <property type="entry name" value="YjbQ-like_sf"/>
</dbReference>
<dbReference type="Proteomes" id="UP000288859">
    <property type="component" value="Unassembled WGS sequence"/>
</dbReference>
<comment type="caution">
    <text evidence="4">The sequence shown here is derived from an EMBL/GenBank/DDBJ whole genome shotgun (WGS) entry which is preliminary data.</text>
</comment>
<dbReference type="Pfam" id="PF01894">
    <property type="entry name" value="YjbQ"/>
    <property type="match status" value="1"/>
</dbReference>
<sequence length="395" mass="43508">MASLLPVMRTRVPRVATYALRSPCRSLSSTNRQLRQGPGTGENFEQANDPQGRKLTPNVSKTNETPTDAMGARDKPLQEAVPAAEKSRQLQSPNRATTWSRSQQPREMAMTGPRFEQTIIEEQPAPFAAIELIHKQPVRWVDGKSVACDGGGGPLGHPRIYINVDKPQICWCTYCGLPYASKAHKKHLESLPSTTYPLAPSNDPAQVRLPTSPTKLILNAEQSPGSINSTPLDHPAAHICLPSSTTPTSPTMSWFQKTFTLPAKSRGSYLITDQVVSALPELKDYKVGMLNLFVQHTSCALSLNENWDSDVREDMSDALDRIAPEDRKGNLYRHSAEGLDDMPAHIKSALIGASVSIPITDGRLNTGTWQGIWYLEFRAAKHSRKIVATIQGEKR</sequence>
<proteinExistence type="inferred from homology"/>
<evidence type="ECO:0000313" key="5">
    <source>
        <dbReference type="Proteomes" id="UP000288859"/>
    </source>
</evidence>
<dbReference type="EMBL" id="NAJM01000018">
    <property type="protein sequence ID" value="RVX71264.1"/>
    <property type="molecule type" value="Genomic_DNA"/>
</dbReference>
<dbReference type="PANTHER" id="PTHR30615:SF8">
    <property type="entry name" value="UPF0047 PROTEIN C4A8.02C"/>
    <property type="match status" value="1"/>
</dbReference>
<dbReference type="PANTHER" id="PTHR30615">
    <property type="entry name" value="UNCHARACTERIZED PROTEIN YJBQ-RELATED"/>
    <property type="match status" value="1"/>
</dbReference>
<dbReference type="VEuPathDB" id="FungiDB:PV10_04268"/>
<name>A0A438N6I4_EXOME</name>
<dbReference type="SUPFAM" id="SSF111038">
    <property type="entry name" value="YjbQ-like"/>
    <property type="match status" value="1"/>
</dbReference>
<reference evidence="4 5" key="1">
    <citation type="submission" date="2017-03" db="EMBL/GenBank/DDBJ databases">
        <title>Genomes of endolithic fungi from Antarctica.</title>
        <authorList>
            <person name="Coleine C."/>
            <person name="Masonjones S."/>
            <person name="Stajich J.E."/>
        </authorList>
    </citation>
    <scope>NUCLEOTIDE SEQUENCE [LARGE SCALE GENOMIC DNA]</scope>
    <source>
        <strain evidence="4 5">CCFEE 6314</strain>
    </source>
</reference>
<evidence type="ECO:0000313" key="4">
    <source>
        <dbReference type="EMBL" id="RVX71264.1"/>
    </source>
</evidence>
<feature type="compositionally biased region" description="Polar residues" evidence="2">
    <location>
        <begin position="89"/>
        <end position="105"/>
    </location>
</feature>
<accession>A0A438N6I4</accession>
<dbReference type="PROSITE" id="PS01314">
    <property type="entry name" value="UPF0047"/>
    <property type="match status" value="1"/>
</dbReference>
<dbReference type="OrthoDB" id="307899at2759"/>
<evidence type="ECO:0000256" key="1">
    <source>
        <dbReference type="ARBA" id="ARBA00005534"/>
    </source>
</evidence>
<comment type="similarity">
    <text evidence="1">Belongs to the UPF0047 family.</text>
</comment>